<evidence type="ECO:0000313" key="2">
    <source>
        <dbReference type="Proteomes" id="UP000051581"/>
    </source>
</evidence>
<dbReference type="PANTHER" id="PTHR42999:SF1">
    <property type="entry name" value="PENTAPEPTIDE REPEAT-CONTAINING PROTEIN"/>
    <property type="match status" value="1"/>
</dbReference>
<sequence length="199" mass="22647">MATITKQTMSLDDIEPDNEYDNCTFTVSNELIRINDVVFDHCKFEQSNFDGSDWGYVEFKGCDFLNATFHKSYLSNCKFTNVQLMGADFSMETLIKKCQFHDSNLHYANFSETKLEDSFFMDSNLVESSFQAVTVKKGLSFNNCEVNQIDFLDTRMKGIDLSKATFDDLIVNPELIKGLTINPWQAGQIVAMLGVIVED</sequence>
<dbReference type="OrthoDB" id="9798656at2"/>
<dbReference type="EMBL" id="AZEA01000010">
    <property type="protein sequence ID" value="KRK88342.1"/>
    <property type="molecule type" value="Genomic_DNA"/>
</dbReference>
<evidence type="ECO:0000313" key="1">
    <source>
        <dbReference type="EMBL" id="KRK88342.1"/>
    </source>
</evidence>
<protein>
    <submittedName>
        <fullName evidence="1">Pentapeptide repeat-containing protein</fullName>
    </submittedName>
</protein>
<dbReference type="Proteomes" id="UP000051581">
    <property type="component" value="Unassembled WGS sequence"/>
</dbReference>
<name>A0A0R1KXG6_9LACO</name>
<comment type="caution">
    <text evidence="1">The sequence shown here is derived from an EMBL/GenBank/DDBJ whole genome shotgun (WGS) entry which is preliminary data.</text>
</comment>
<keyword evidence="2" id="KW-1185">Reference proteome</keyword>
<dbReference type="InterPro" id="IPR052949">
    <property type="entry name" value="PA_immunity-related"/>
</dbReference>
<reference evidence="1 2" key="1">
    <citation type="journal article" date="2015" name="Genome Announc.">
        <title>Expanding the biotechnology potential of lactobacilli through comparative genomics of 213 strains and associated genera.</title>
        <authorList>
            <person name="Sun Z."/>
            <person name="Harris H.M."/>
            <person name="McCann A."/>
            <person name="Guo C."/>
            <person name="Argimon S."/>
            <person name="Zhang W."/>
            <person name="Yang X."/>
            <person name="Jeffery I.B."/>
            <person name="Cooney J.C."/>
            <person name="Kagawa T.F."/>
            <person name="Liu W."/>
            <person name="Song Y."/>
            <person name="Salvetti E."/>
            <person name="Wrobel A."/>
            <person name="Rasinkangas P."/>
            <person name="Parkhill J."/>
            <person name="Rea M.C."/>
            <person name="O'Sullivan O."/>
            <person name="Ritari J."/>
            <person name="Douillard F.P."/>
            <person name="Paul Ross R."/>
            <person name="Yang R."/>
            <person name="Briner A.E."/>
            <person name="Felis G.E."/>
            <person name="de Vos W.M."/>
            <person name="Barrangou R."/>
            <person name="Klaenhammer T.R."/>
            <person name="Caufield P.W."/>
            <person name="Cui Y."/>
            <person name="Zhang H."/>
            <person name="O'Toole P.W."/>
        </authorList>
    </citation>
    <scope>NUCLEOTIDE SEQUENCE [LARGE SCALE GENOMIC DNA]</scope>
    <source>
        <strain evidence="1 2">DSM 19904</strain>
    </source>
</reference>
<dbReference type="Pfam" id="PF13599">
    <property type="entry name" value="Pentapeptide_4"/>
    <property type="match status" value="1"/>
</dbReference>
<organism evidence="1 2">
    <name type="scientific">Lentilactobacillus sunkii DSM 19904</name>
    <dbReference type="NCBI Taxonomy" id="1423808"/>
    <lineage>
        <taxon>Bacteria</taxon>
        <taxon>Bacillati</taxon>
        <taxon>Bacillota</taxon>
        <taxon>Bacilli</taxon>
        <taxon>Lactobacillales</taxon>
        <taxon>Lactobacillaceae</taxon>
        <taxon>Lentilactobacillus</taxon>
    </lineage>
</organism>
<dbReference type="PATRIC" id="fig|1423808.3.peg.490"/>
<accession>A0A0R1KXG6</accession>
<dbReference type="RefSeq" id="WP_057825207.1">
    <property type="nucleotide sequence ID" value="NZ_AZEA01000010.1"/>
</dbReference>
<dbReference type="SUPFAM" id="SSF141571">
    <property type="entry name" value="Pentapeptide repeat-like"/>
    <property type="match status" value="1"/>
</dbReference>
<dbReference type="InterPro" id="IPR001646">
    <property type="entry name" value="5peptide_repeat"/>
</dbReference>
<dbReference type="PANTHER" id="PTHR42999">
    <property type="entry name" value="ANTIBIOTIC RESISTANCE PROTEIN MCBG"/>
    <property type="match status" value="1"/>
</dbReference>
<gene>
    <name evidence="1" type="ORF">FD17_GL000486</name>
</gene>
<dbReference type="Gene3D" id="2.160.20.80">
    <property type="entry name" value="E3 ubiquitin-protein ligase SopA"/>
    <property type="match status" value="1"/>
</dbReference>
<dbReference type="AlphaFoldDB" id="A0A0R1KXG6"/>
<proteinExistence type="predicted"/>